<dbReference type="Proteomes" id="UP001476798">
    <property type="component" value="Unassembled WGS sequence"/>
</dbReference>
<organism evidence="2 3">
    <name type="scientific">Goodea atripinnis</name>
    <dbReference type="NCBI Taxonomy" id="208336"/>
    <lineage>
        <taxon>Eukaryota</taxon>
        <taxon>Metazoa</taxon>
        <taxon>Chordata</taxon>
        <taxon>Craniata</taxon>
        <taxon>Vertebrata</taxon>
        <taxon>Euteleostomi</taxon>
        <taxon>Actinopterygii</taxon>
        <taxon>Neopterygii</taxon>
        <taxon>Teleostei</taxon>
        <taxon>Neoteleostei</taxon>
        <taxon>Acanthomorphata</taxon>
        <taxon>Ovalentaria</taxon>
        <taxon>Atherinomorphae</taxon>
        <taxon>Cyprinodontiformes</taxon>
        <taxon>Goodeidae</taxon>
        <taxon>Goodea</taxon>
    </lineage>
</organism>
<name>A0ABV0MWG3_9TELE</name>
<dbReference type="Gene3D" id="3.90.190.10">
    <property type="entry name" value="Protein tyrosine phosphatase superfamily"/>
    <property type="match status" value="1"/>
</dbReference>
<dbReference type="InterPro" id="IPR000387">
    <property type="entry name" value="Tyr_Pase_dom"/>
</dbReference>
<evidence type="ECO:0000259" key="1">
    <source>
        <dbReference type="PROSITE" id="PS50056"/>
    </source>
</evidence>
<dbReference type="InterPro" id="IPR029021">
    <property type="entry name" value="Prot-tyrosine_phosphatase-like"/>
</dbReference>
<dbReference type="Pfam" id="PF22785">
    <property type="entry name" value="Tc-R-P"/>
    <property type="match status" value="1"/>
</dbReference>
<gene>
    <name evidence="2" type="primary">PTP4A2_2</name>
    <name evidence="2" type="ORF">GOODEAATRI_030419</name>
</gene>
<dbReference type="SUPFAM" id="SSF52799">
    <property type="entry name" value="(Phosphotyrosine protein) phosphatases II"/>
    <property type="match status" value="1"/>
</dbReference>
<evidence type="ECO:0000313" key="3">
    <source>
        <dbReference type="Proteomes" id="UP001476798"/>
    </source>
</evidence>
<dbReference type="EMBL" id="JAHRIO010014799">
    <property type="protein sequence ID" value="MEQ2163464.1"/>
    <property type="molecule type" value="Genomic_DNA"/>
</dbReference>
<proteinExistence type="predicted"/>
<accession>A0ABV0MWG3</accession>
<dbReference type="InterPro" id="IPR050561">
    <property type="entry name" value="PTP"/>
</dbReference>
<sequence length="168" mass="19000">MLLQLGLTYGLLQATRVWRLQGWEESSAKLSTCCLLWTSEQKEEQRRTITAAHTHSQDLKMYGVNTLVRVCTATYDKAPVEQEGIQVLDWPFDDGSAPPEQVVDDWLNLLQTKFREEPGSCVAVHCVAGLGRKRRGALNAKQLQYLENYRPKLCLRSKDANGQSCCVQ</sequence>
<comment type="caution">
    <text evidence="2">The sequence shown here is derived from an EMBL/GenBank/DDBJ whole genome shotgun (WGS) entry which is preliminary data.</text>
</comment>
<keyword evidence="3" id="KW-1185">Reference proteome</keyword>
<feature type="domain" description="Tyrosine specific protein phosphatases" evidence="1">
    <location>
        <begin position="104"/>
        <end position="132"/>
    </location>
</feature>
<protein>
    <submittedName>
        <fullName evidence="2">Protein tyrosine phosphatase type IVA 2</fullName>
    </submittedName>
</protein>
<dbReference type="PROSITE" id="PS50056">
    <property type="entry name" value="TYR_PHOSPHATASE_2"/>
    <property type="match status" value="1"/>
</dbReference>
<reference evidence="2 3" key="1">
    <citation type="submission" date="2021-06" db="EMBL/GenBank/DDBJ databases">
        <authorList>
            <person name="Palmer J.M."/>
        </authorList>
    </citation>
    <scope>NUCLEOTIDE SEQUENCE [LARGE SCALE GENOMIC DNA]</scope>
    <source>
        <strain evidence="2 3">GA_2019</strain>
        <tissue evidence="2">Muscle</tissue>
    </source>
</reference>
<evidence type="ECO:0000313" key="2">
    <source>
        <dbReference type="EMBL" id="MEQ2163464.1"/>
    </source>
</evidence>
<dbReference type="PANTHER" id="PTHR23339">
    <property type="entry name" value="TYROSINE SPECIFIC PROTEIN PHOSPHATASE AND DUAL SPECIFICITY PROTEIN PHOSPHATASE"/>
    <property type="match status" value="1"/>
</dbReference>